<gene>
    <name evidence="10" type="ORF">SAMN02745196_01294</name>
</gene>
<dbReference type="CDD" id="cd09641">
    <property type="entry name" value="Cas3''_I"/>
    <property type="match status" value="1"/>
</dbReference>
<dbReference type="SUPFAM" id="SSF52540">
    <property type="entry name" value="P-loop containing nucleoside triphosphate hydrolases"/>
    <property type="match status" value="1"/>
</dbReference>
<evidence type="ECO:0000259" key="9">
    <source>
        <dbReference type="PROSITE" id="PS51643"/>
    </source>
</evidence>
<dbReference type="NCBIfam" id="TIGR01596">
    <property type="entry name" value="cas3_HD"/>
    <property type="match status" value="1"/>
</dbReference>
<keyword evidence="10" id="KW-0540">Nuclease</keyword>
<evidence type="ECO:0000256" key="3">
    <source>
        <dbReference type="ARBA" id="ARBA00022723"/>
    </source>
</evidence>
<dbReference type="Proteomes" id="UP000184526">
    <property type="component" value="Unassembled WGS sequence"/>
</dbReference>
<reference evidence="10 11" key="1">
    <citation type="submission" date="2016-11" db="EMBL/GenBank/DDBJ databases">
        <authorList>
            <person name="Jaros S."/>
            <person name="Januszkiewicz K."/>
            <person name="Wedrychowicz H."/>
        </authorList>
    </citation>
    <scope>NUCLEOTIDE SEQUENCE [LARGE SCALE GENOMIC DNA]</scope>
    <source>
        <strain evidence="10 11">DSM 3089</strain>
    </source>
</reference>
<dbReference type="GO" id="GO:0016787">
    <property type="term" value="F:hydrolase activity"/>
    <property type="evidence" value="ECO:0007669"/>
    <property type="project" value="UniProtKB-KW"/>
</dbReference>
<dbReference type="Gene3D" id="3.40.50.300">
    <property type="entry name" value="P-loop containing nucleotide triphosphate hydrolases"/>
    <property type="match status" value="1"/>
</dbReference>
<feature type="domain" description="HD Cas3-type" evidence="9">
    <location>
        <begin position="4"/>
        <end position="214"/>
    </location>
</feature>
<dbReference type="GO" id="GO:0051607">
    <property type="term" value="P:defense response to virus"/>
    <property type="evidence" value="ECO:0007669"/>
    <property type="project" value="UniProtKB-KW"/>
</dbReference>
<dbReference type="SUPFAM" id="SSF109604">
    <property type="entry name" value="HD-domain/PDEase-like"/>
    <property type="match status" value="1"/>
</dbReference>
<dbReference type="InterPro" id="IPR006674">
    <property type="entry name" value="HD_domain"/>
</dbReference>
<evidence type="ECO:0000313" key="10">
    <source>
        <dbReference type="EMBL" id="SHH74520.1"/>
    </source>
</evidence>
<dbReference type="STRING" id="1121306.SAMN02745196_01294"/>
<dbReference type="InterPro" id="IPR038257">
    <property type="entry name" value="CRISPR-assoc_Cas3_HD_sf"/>
</dbReference>
<dbReference type="RefSeq" id="WP_178138953.1">
    <property type="nucleotide sequence ID" value="NZ_FQXP01000004.1"/>
</dbReference>
<evidence type="ECO:0000256" key="8">
    <source>
        <dbReference type="ARBA" id="ARBA00023118"/>
    </source>
</evidence>
<dbReference type="Gene3D" id="1.10.3210.30">
    <property type="match status" value="1"/>
</dbReference>
<dbReference type="AlphaFoldDB" id="A0A1M5VH26"/>
<keyword evidence="5" id="KW-0378">Hydrolase</keyword>
<dbReference type="InterPro" id="IPR027417">
    <property type="entry name" value="P-loop_NTPase"/>
</dbReference>
<keyword evidence="8" id="KW-0051">Antiviral defense</keyword>
<dbReference type="PROSITE" id="PS51643">
    <property type="entry name" value="HD_CAS3"/>
    <property type="match status" value="1"/>
</dbReference>
<name>A0A1M5VH26_9CLOT</name>
<comment type="similarity">
    <text evidence="1">In the N-terminal section; belongs to the CRISPR-associated nuclease Cas3-HD family.</text>
</comment>
<sequence length="692" mass="82512">MEIKNLSNESLLHHMKYVLSVLEDLYDDLKYTEEDKLIMKICCLCHDLGKINSKTQNGVHNLENLNRNCDEDVIRHNVLSGTYLKMILEKMDLSYTEIEYIYKVLMLHHGKYEDYVEISTTKVQEYIYNFIELGIFNEGKYNLSSIEEYISYILKIDFSFEAEKLDYDYMENLKEGFSLRNLKEYDYDIDKSMEDRRLKYILYKGLLNLIDDYSNAKYMKLELYEEVAVPIKRGEKRFVIIPNKVSAEGLYSYYILNNTSKIGLLQGDTNISVAEELYSCTDFKVSLRNMNISENLMRNYIISTVDQLLLIMFKTQGYEEILVAIEGTNIEIDYANLLEPKIFNLLIYFMQFSVEYLRVNFNIRSAILPESYKERLLDLKLSLGEKEKFIQVHEEYIEKTEFSKESEVKVLYNKEFWKVLRENLKDNKRTLIIKNSIEDINKLYGELKKSYPYADIRILHGRFKLEDKKSKYEELINSQGDIWICTQSFEVKSEFEDVISDFCSIEDMVYRFNRVKKNNFQVFYIFQDKEKKYDKKLELISKNILKRFIKNNNLLFLERELLQLFYSNEDTVKYIKDEFNMGDRDIKSTYGINLYEFTGKDLLLRFDPYKNIVSNSKQRAKVFKGINISYKIVLEEDYKRNFSFLESKSIQLSKEVYNKMKYLGLIITKEGYCLLKKSSKYRYSMDQGLILV</sequence>
<evidence type="ECO:0000256" key="4">
    <source>
        <dbReference type="ARBA" id="ARBA00022741"/>
    </source>
</evidence>
<dbReference type="EMBL" id="FQXP01000004">
    <property type="protein sequence ID" value="SHH74520.1"/>
    <property type="molecule type" value="Genomic_DNA"/>
</dbReference>
<evidence type="ECO:0000256" key="1">
    <source>
        <dbReference type="ARBA" id="ARBA00006847"/>
    </source>
</evidence>
<dbReference type="InterPro" id="IPR006483">
    <property type="entry name" value="CRISPR-assoc_Cas3_HD"/>
</dbReference>
<evidence type="ECO:0000256" key="5">
    <source>
        <dbReference type="ARBA" id="ARBA00022801"/>
    </source>
</evidence>
<proteinExistence type="inferred from homology"/>
<dbReference type="Pfam" id="PF01966">
    <property type="entry name" value="HD"/>
    <property type="match status" value="1"/>
</dbReference>
<organism evidence="10 11">
    <name type="scientific">Clostridium collagenovorans DSM 3089</name>
    <dbReference type="NCBI Taxonomy" id="1121306"/>
    <lineage>
        <taxon>Bacteria</taxon>
        <taxon>Bacillati</taxon>
        <taxon>Bacillota</taxon>
        <taxon>Clostridia</taxon>
        <taxon>Eubacteriales</taxon>
        <taxon>Clostridiaceae</taxon>
        <taxon>Clostridium</taxon>
    </lineage>
</organism>
<protein>
    <submittedName>
        <fullName evidence="10">CRISPR-associated endonuclease Cas3-HD</fullName>
    </submittedName>
</protein>
<dbReference type="GO" id="GO:0004386">
    <property type="term" value="F:helicase activity"/>
    <property type="evidence" value="ECO:0007669"/>
    <property type="project" value="UniProtKB-KW"/>
</dbReference>
<keyword evidence="10" id="KW-0255">Endonuclease</keyword>
<evidence type="ECO:0000313" key="11">
    <source>
        <dbReference type="Proteomes" id="UP000184526"/>
    </source>
</evidence>
<comment type="similarity">
    <text evidence="2">In the central section; belongs to the CRISPR-associated helicase Cas3 family.</text>
</comment>
<keyword evidence="7" id="KW-0067">ATP-binding</keyword>
<dbReference type="GO" id="GO:0005524">
    <property type="term" value="F:ATP binding"/>
    <property type="evidence" value="ECO:0007669"/>
    <property type="project" value="UniProtKB-KW"/>
</dbReference>
<dbReference type="Pfam" id="PF22590">
    <property type="entry name" value="Cas3-like_C_2"/>
    <property type="match status" value="1"/>
</dbReference>
<keyword evidence="6" id="KW-0347">Helicase</keyword>
<keyword evidence="3" id="KW-0479">Metal-binding</keyword>
<keyword evidence="11" id="KW-1185">Reference proteome</keyword>
<dbReference type="GO" id="GO:0004519">
    <property type="term" value="F:endonuclease activity"/>
    <property type="evidence" value="ECO:0007669"/>
    <property type="project" value="UniProtKB-KW"/>
</dbReference>
<evidence type="ECO:0000256" key="2">
    <source>
        <dbReference type="ARBA" id="ARBA00009046"/>
    </source>
</evidence>
<evidence type="ECO:0000256" key="7">
    <source>
        <dbReference type="ARBA" id="ARBA00022840"/>
    </source>
</evidence>
<accession>A0A1M5VH26</accession>
<dbReference type="GO" id="GO:0046872">
    <property type="term" value="F:metal ion binding"/>
    <property type="evidence" value="ECO:0007669"/>
    <property type="project" value="UniProtKB-KW"/>
</dbReference>
<evidence type="ECO:0000256" key="6">
    <source>
        <dbReference type="ARBA" id="ARBA00022806"/>
    </source>
</evidence>
<dbReference type="InterPro" id="IPR054712">
    <property type="entry name" value="Cas3-like_dom"/>
</dbReference>
<keyword evidence="4" id="KW-0547">Nucleotide-binding</keyword>